<dbReference type="RefSeq" id="WP_254088709.1">
    <property type="nucleotide sequence ID" value="NZ_JAHESC010000003.1"/>
</dbReference>
<evidence type="ECO:0000256" key="1">
    <source>
        <dbReference type="ARBA" id="ARBA00006547"/>
    </source>
</evidence>
<dbReference type="PANTHER" id="PTHR11786">
    <property type="entry name" value="N-HYDROXYARYLAMINE O-ACETYLTRANSFERASE"/>
    <property type="match status" value="1"/>
</dbReference>
<proteinExistence type="inferred from homology"/>
<evidence type="ECO:0000313" key="3">
    <source>
        <dbReference type="EMBL" id="MBT1685459.1"/>
    </source>
</evidence>
<evidence type="ECO:0000256" key="2">
    <source>
        <dbReference type="RuleBase" id="RU003452"/>
    </source>
</evidence>
<dbReference type="PRINTS" id="PR01543">
    <property type="entry name" value="ANATRNSFRASE"/>
</dbReference>
<dbReference type="Gene3D" id="3.30.2140.10">
    <property type="entry name" value="Arylamine N-acetyltransferase"/>
    <property type="match status" value="1"/>
</dbReference>
<dbReference type="Gene3D" id="2.40.128.150">
    <property type="entry name" value="Cysteine proteinases"/>
    <property type="match status" value="1"/>
</dbReference>
<gene>
    <name evidence="3" type="ORF">KK078_02765</name>
</gene>
<accession>A0AAP2GBR6</accession>
<dbReference type="Pfam" id="PF00797">
    <property type="entry name" value="Acetyltransf_2"/>
    <property type="match status" value="1"/>
</dbReference>
<keyword evidence="4" id="KW-1185">Reference proteome</keyword>
<sequence length="249" mass="28702">MNITQYLNRIAFEHTPTVDADTLTRLHRQHVFQVPFENLDVHYKKRFTLDTAAVYDKVVTQRRGGFCYELNSLFLTLLQRLGFRGRMISASIFDDNGTPGPRFDHMAIVVEAGTDYLLDVGFGDLFVAPLEITPGKEQHDGRNYFRIDPHDSGYVLAMSPDGNTFQPKYTFTLDAQNISDFEPSCYDKQINPDSYFVRNIVCTRPTDAGRITLFNDRLIERRHEQRIISEITGEEHRKEVLRSEFGLAL</sequence>
<dbReference type="Proteomes" id="UP001319180">
    <property type="component" value="Unassembled WGS sequence"/>
</dbReference>
<reference evidence="3 4" key="1">
    <citation type="submission" date="2021-05" db="EMBL/GenBank/DDBJ databases">
        <title>A Polyphasic approach of four new species of the genus Ohtaekwangia: Ohtaekwangia histidinii sp. nov., Ohtaekwangia cretensis sp. nov., Ohtaekwangia indiensis sp. nov., Ohtaekwangia reichenbachii sp. nov. from diverse environment.</title>
        <authorList>
            <person name="Octaviana S."/>
        </authorList>
    </citation>
    <scope>NUCLEOTIDE SEQUENCE [LARGE SCALE GENOMIC DNA]</scope>
    <source>
        <strain evidence="3 4">PWU37</strain>
    </source>
</reference>
<dbReference type="PANTHER" id="PTHR11786:SF0">
    <property type="entry name" value="ARYLAMINE N-ACETYLTRANSFERASE 4-RELATED"/>
    <property type="match status" value="1"/>
</dbReference>
<dbReference type="GO" id="GO:0016407">
    <property type="term" value="F:acetyltransferase activity"/>
    <property type="evidence" value="ECO:0007669"/>
    <property type="project" value="InterPro"/>
</dbReference>
<protein>
    <submittedName>
        <fullName evidence="3">Arylamine N-acetyltransferase</fullName>
    </submittedName>
</protein>
<organism evidence="3 4">
    <name type="scientific">Dawidia soli</name>
    <dbReference type="NCBI Taxonomy" id="2782352"/>
    <lineage>
        <taxon>Bacteria</taxon>
        <taxon>Pseudomonadati</taxon>
        <taxon>Bacteroidota</taxon>
        <taxon>Cytophagia</taxon>
        <taxon>Cytophagales</taxon>
        <taxon>Chryseotaleaceae</taxon>
        <taxon>Dawidia</taxon>
    </lineage>
</organism>
<dbReference type="EMBL" id="JAHESC010000003">
    <property type="protein sequence ID" value="MBT1685459.1"/>
    <property type="molecule type" value="Genomic_DNA"/>
</dbReference>
<dbReference type="AlphaFoldDB" id="A0AAP2GBR6"/>
<comment type="caution">
    <text evidence="3">The sequence shown here is derived from an EMBL/GenBank/DDBJ whole genome shotgun (WGS) entry which is preliminary data.</text>
</comment>
<dbReference type="InterPro" id="IPR001447">
    <property type="entry name" value="Arylamine_N-AcTrfase"/>
</dbReference>
<dbReference type="SUPFAM" id="SSF54001">
    <property type="entry name" value="Cysteine proteinases"/>
    <property type="match status" value="1"/>
</dbReference>
<dbReference type="InterPro" id="IPR038765">
    <property type="entry name" value="Papain-like_cys_pep_sf"/>
</dbReference>
<evidence type="ECO:0000313" key="4">
    <source>
        <dbReference type="Proteomes" id="UP001319180"/>
    </source>
</evidence>
<name>A0AAP2GBR6_9BACT</name>
<comment type="similarity">
    <text evidence="1 2">Belongs to the arylamine N-acetyltransferase family.</text>
</comment>